<keyword evidence="2" id="KW-0812">Transmembrane</keyword>
<name>A0A9W5Z267_9EURO</name>
<comment type="caution">
    <text evidence="3">The sequence shown here is derived from an EMBL/GenBank/DDBJ whole genome shotgun (WGS) entry which is preliminary data.</text>
</comment>
<evidence type="ECO:0000313" key="3">
    <source>
        <dbReference type="EMBL" id="GKZ27765.1"/>
    </source>
</evidence>
<evidence type="ECO:0008006" key="5">
    <source>
        <dbReference type="Google" id="ProtNLM"/>
    </source>
</evidence>
<dbReference type="AlphaFoldDB" id="A0A9W5Z267"/>
<evidence type="ECO:0000313" key="4">
    <source>
        <dbReference type="Proteomes" id="UP001143548"/>
    </source>
</evidence>
<accession>A0A9W5Z267</accession>
<evidence type="ECO:0000256" key="2">
    <source>
        <dbReference type="SAM" id="Phobius"/>
    </source>
</evidence>
<feature type="transmembrane region" description="Helical" evidence="2">
    <location>
        <begin position="67"/>
        <end position="92"/>
    </location>
</feature>
<organism evidence="3 4">
    <name type="scientific">Aspergillus brasiliensis</name>
    <dbReference type="NCBI Taxonomy" id="319629"/>
    <lineage>
        <taxon>Eukaryota</taxon>
        <taxon>Fungi</taxon>
        <taxon>Dikarya</taxon>
        <taxon>Ascomycota</taxon>
        <taxon>Pezizomycotina</taxon>
        <taxon>Eurotiomycetes</taxon>
        <taxon>Eurotiomycetidae</taxon>
        <taxon>Eurotiales</taxon>
        <taxon>Aspergillaceae</taxon>
        <taxon>Aspergillus</taxon>
        <taxon>Aspergillus subgen. Circumdati</taxon>
    </lineage>
</organism>
<sequence>MAWYTSQRRIEVETSRPCDNSMEFSKTESVSGPTVSQPQIGCEGEDLFGDETGVEVKYKTLTWWQAGMIMIAETISLGILALPKVLATLGLLPYD</sequence>
<keyword evidence="2" id="KW-0472">Membrane</keyword>
<dbReference type="EMBL" id="BROQ01000275">
    <property type="protein sequence ID" value="GKZ27765.1"/>
    <property type="molecule type" value="Genomic_DNA"/>
</dbReference>
<proteinExistence type="predicted"/>
<gene>
    <name evidence="3" type="ORF">AbraCBS73388_005615</name>
</gene>
<feature type="region of interest" description="Disordered" evidence="1">
    <location>
        <begin position="14"/>
        <end position="42"/>
    </location>
</feature>
<feature type="compositionally biased region" description="Polar residues" evidence="1">
    <location>
        <begin position="22"/>
        <end position="39"/>
    </location>
</feature>
<reference evidence="3" key="1">
    <citation type="submission" date="2022-07" db="EMBL/GenBank/DDBJ databases">
        <title>Taxonomy of Aspergillus series Nigri: significant species reduction supported by multi-species coalescent approaches.</title>
        <authorList>
            <person name="Bian C."/>
            <person name="Kusuya Y."/>
            <person name="Sklenar F."/>
            <person name="D'hooge E."/>
            <person name="Yaguchi T."/>
            <person name="Takahashi H."/>
            <person name="Hubka V."/>
        </authorList>
    </citation>
    <scope>NUCLEOTIDE SEQUENCE</scope>
    <source>
        <strain evidence="3">CBS 733.88</strain>
    </source>
</reference>
<dbReference type="Proteomes" id="UP001143548">
    <property type="component" value="Unassembled WGS sequence"/>
</dbReference>
<evidence type="ECO:0000256" key="1">
    <source>
        <dbReference type="SAM" id="MobiDB-lite"/>
    </source>
</evidence>
<protein>
    <recommendedName>
        <fullName evidence="5">Amino acid transporter transmembrane domain-containing protein</fullName>
    </recommendedName>
</protein>
<keyword evidence="2" id="KW-1133">Transmembrane helix</keyword>